<keyword evidence="2" id="KW-1185">Reference proteome</keyword>
<proteinExistence type="predicted"/>
<dbReference type="Proteomes" id="UP000580910">
    <property type="component" value="Unassembled WGS sequence"/>
</dbReference>
<organism evidence="1 2">
    <name type="scientific">Nocardioides ginsengisegetis</name>
    <dbReference type="NCBI Taxonomy" id="661491"/>
    <lineage>
        <taxon>Bacteria</taxon>
        <taxon>Bacillati</taxon>
        <taxon>Actinomycetota</taxon>
        <taxon>Actinomycetes</taxon>
        <taxon>Propionibacteriales</taxon>
        <taxon>Nocardioidaceae</taxon>
        <taxon>Nocardioides</taxon>
    </lineage>
</organism>
<dbReference type="EMBL" id="JACGXA010000001">
    <property type="protein sequence ID" value="MBA8802653.1"/>
    <property type="molecule type" value="Genomic_DNA"/>
</dbReference>
<comment type="caution">
    <text evidence="1">The sequence shown here is derived from an EMBL/GenBank/DDBJ whole genome shotgun (WGS) entry which is preliminary data.</text>
</comment>
<dbReference type="CDD" id="cd00085">
    <property type="entry name" value="HNHc"/>
    <property type="match status" value="1"/>
</dbReference>
<accession>A0A7W3IXX1</accession>
<reference evidence="1 2" key="1">
    <citation type="submission" date="2020-07" db="EMBL/GenBank/DDBJ databases">
        <title>Sequencing the genomes of 1000 actinobacteria strains.</title>
        <authorList>
            <person name="Klenk H.-P."/>
        </authorList>
    </citation>
    <scope>NUCLEOTIDE SEQUENCE [LARGE SCALE GENOMIC DNA]</scope>
    <source>
        <strain evidence="1 2">DSM 21349</strain>
    </source>
</reference>
<sequence>MLVETMQGGWGIQVDDLDADWLVSLMEDAEVQSRQAERRKLRYAGQWCVLHPATADTGVATWAETGPEALRCDEAIGGEGTPLVAAFAAEGLGAAFQISTGAAVQLMADALNLQHRHPRIWAKVEALEVPAWRARRVAQMCAAQSAAVAAHVDAALADRMGAWGVTTIENAIATAVADLDPETVADAEDEAKAAWGVRLTHGSPRRIGVWAGTSTLEITGDTADVTALHDLICATAHQLLTDDSPWSGESLEVRKARAVGVIATQTGAGGATPVTRMYLHIDADDLADPTATGWAERLGPATVTKIRDWLAGTRATILPVLDMRRTDAVDRHDPPAWMAEQVRLRDPHCVFPWCQKDSRGCDLDHIEPYVPMDEGGPPGQTRPESLGPLCRRHHRCKTSRRWHYARNPDGTYTWTGPHGRTYLVTPTDTRLLA</sequence>
<name>A0A7W3IXX1_9ACTN</name>
<evidence type="ECO:0008006" key="3">
    <source>
        <dbReference type="Google" id="ProtNLM"/>
    </source>
</evidence>
<dbReference type="InterPro" id="IPR003615">
    <property type="entry name" value="HNH_nuc"/>
</dbReference>
<evidence type="ECO:0000313" key="1">
    <source>
        <dbReference type="EMBL" id="MBA8802653.1"/>
    </source>
</evidence>
<gene>
    <name evidence="1" type="ORF">FB382_000944</name>
</gene>
<protein>
    <recommendedName>
        <fullName evidence="3">HNH nuclease domain-containing protein</fullName>
    </recommendedName>
</protein>
<evidence type="ECO:0000313" key="2">
    <source>
        <dbReference type="Proteomes" id="UP000580910"/>
    </source>
</evidence>
<dbReference type="RefSeq" id="WP_182537222.1">
    <property type="nucleotide sequence ID" value="NZ_JACGXA010000001.1"/>
</dbReference>
<dbReference type="AlphaFoldDB" id="A0A7W3IXX1"/>